<dbReference type="InterPro" id="IPR038078">
    <property type="entry name" value="PhoU-like_sf"/>
</dbReference>
<evidence type="ECO:0000313" key="3">
    <source>
        <dbReference type="Proteomes" id="UP000617951"/>
    </source>
</evidence>
<protein>
    <submittedName>
        <fullName evidence="2">DUF47 family protein</fullName>
    </submittedName>
</protein>
<organism evidence="2 3">
    <name type="scientific">Guopingia tenuis</name>
    <dbReference type="NCBI Taxonomy" id="2763656"/>
    <lineage>
        <taxon>Bacteria</taxon>
        <taxon>Bacillati</taxon>
        <taxon>Bacillota</taxon>
        <taxon>Clostridia</taxon>
        <taxon>Christensenellales</taxon>
        <taxon>Christensenellaceae</taxon>
        <taxon>Guopingia</taxon>
    </lineage>
</organism>
<sequence>MARNKKNNDYFKLLEQQVSCSVEASNLLEKIFCEFDPGKITAYMDQMHAIEHAADDIHHDILTKLSVEFITPIDQEDILRLVQIIDDITDALDEVIMEFYMFHIDQVPEKAAELSKIVNRCVSALYEAAGELKNFKKPHALRSLLIKVNDIETEGDTLYTDAIYNLFGSDVNGKMLLGHNAVYESLEKCCDLCEHAADVIEQVVIKNT</sequence>
<dbReference type="InterPro" id="IPR018445">
    <property type="entry name" value="Put_Phosphate_transp_reg"/>
</dbReference>
<dbReference type="AlphaFoldDB" id="A0A926HX10"/>
<dbReference type="InterPro" id="IPR052912">
    <property type="entry name" value="UPF0111_domain"/>
</dbReference>
<dbReference type="Pfam" id="PF01865">
    <property type="entry name" value="PhoU_div"/>
    <property type="match status" value="1"/>
</dbReference>
<keyword evidence="3" id="KW-1185">Reference proteome</keyword>
<evidence type="ECO:0000313" key="2">
    <source>
        <dbReference type="EMBL" id="MBC8538908.1"/>
    </source>
</evidence>
<name>A0A926HX10_9FIRM</name>
<accession>A0A926HX10</accession>
<reference evidence="2" key="1">
    <citation type="submission" date="2020-08" db="EMBL/GenBank/DDBJ databases">
        <title>Genome public.</title>
        <authorList>
            <person name="Liu C."/>
            <person name="Sun Q."/>
        </authorList>
    </citation>
    <scope>NUCLEOTIDE SEQUENCE</scope>
    <source>
        <strain evidence="2">NSJ-63</strain>
    </source>
</reference>
<dbReference type="PANTHER" id="PTHR37298:SF1">
    <property type="entry name" value="UPF0111 PROTEIN YKAA"/>
    <property type="match status" value="1"/>
</dbReference>
<dbReference type="EMBL" id="JACRSS010000003">
    <property type="protein sequence ID" value="MBC8538908.1"/>
    <property type="molecule type" value="Genomic_DNA"/>
</dbReference>
<evidence type="ECO:0000256" key="1">
    <source>
        <dbReference type="ARBA" id="ARBA00008591"/>
    </source>
</evidence>
<comment type="caution">
    <text evidence="2">The sequence shown here is derived from an EMBL/GenBank/DDBJ whole genome shotgun (WGS) entry which is preliminary data.</text>
</comment>
<comment type="similarity">
    <text evidence="1">Belongs to the UPF0111 family.</text>
</comment>
<gene>
    <name evidence="2" type="ORF">H8693_08160</name>
</gene>
<dbReference type="PANTHER" id="PTHR37298">
    <property type="entry name" value="UPF0111 PROTEIN YKAA"/>
    <property type="match status" value="1"/>
</dbReference>
<proteinExistence type="inferred from homology"/>
<dbReference type="Proteomes" id="UP000617951">
    <property type="component" value="Unassembled WGS sequence"/>
</dbReference>
<dbReference type="Gene3D" id="1.20.58.220">
    <property type="entry name" value="Phosphate transport system protein phou homolog 2, domain 2"/>
    <property type="match status" value="1"/>
</dbReference>
<dbReference type="RefSeq" id="WP_249280554.1">
    <property type="nucleotide sequence ID" value="NZ_JACRSS010000003.1"/>
</dbReference>